<evidence type="ECO:0000256" key="1">
    <source>
        <dbReference type="SAM" id="Phobius"/>
    </source>
</evidence>
<dbReference type="EMBL" id="WOYG01000001">
    <property type="protein sequence ID" value="NLV09546.1"/>
    <property type="molecule type" value="Genomic_DNA"/>
</dbReference>
<feature type="transmembrane region" description="Helical" evidence="1">
    <location>
        <begin position="52"/>
        <end position="72"/>
    </location>
</feature>
<comment type="caution">
    <text evidence="2">The sequence shown here is derived from an EMBL/GenBank/DDBJ whole genome shotgun (WGS) entry which is preliminary data.</text>
</comment>
<dbReference type="AlphaFoldDB" id="A0A847UAL3"/>
<dbReference type="OrthoDB" id="204671at2157"/>
<dbReference type="RefSeq" id="WP_170093386.1">
    <property type="nucleotide sequence ID" value="NZ_WOYG01000001.1"/>
</dbReference>
<keyword evidence="2" id="KW-0378">Hydrolase</keyword>
<evidence type="ECO:0000313" key="3">
    <source>
        <dbReference type="Proteomes" id="UP000608662"/>
    </source>
</evidence>
<sequence length="185" mass="19410">MMVLTHILVGLSLAVPVTVVAPSLAGPAALGGIIGGFVPDLDLLGGQHRKTLHFPVLGLIPAGAGVVVALLVPGPLTAAVAVGGVAFVVHSASDALGGGRELRPWERTNTDAVYDHYRGRWLAARYLVPYDGHPRDLLVAVLAAIPVLAVYDGPVRWVTVSALLLGTVYALVRKRIPKYVRPIVE</sequence>
<reference evidence="2" key="1">
    <citation type="submission" date="2019-12" db="EMBL/GenBank/DDBJ databases">
        <title>Whole-genome sequence of Halomicrobium mukohataei pws1.</title>
        <authorList>
            <person name="Verma D.K."/>
            <person name="Gopal K."/>
            <person name="Prasad E.S."/>
        </authorList>
    </citation>
    <scope>NUCLEOTIDE SEQUENCE</scope>
    <source>
        <strain evidence="2">Pws1</strain>
    </source>
</reference>
<accession>A0A847UAL3</accession>
<keyword evidence="1" id="KW-1133">Transmembrane helix</keyword>
<feature type="transmembrane region" description="Helical" evidence="1">
    <location>
        <begin position="157"/>
        <end position="172"/>
    </location>
</feature>
<name>A0A847UAL3_9EURY</name>
<protein>
    <submittedName>
        <fullName evidence="2">Metal-dependent hydrolase</fullName>
    </submittedName>
</protein>
<keyword evidence="1" id="KW-0812">Transmembrane</keyword>
<proteinExistence type="predicted"/>
<dbReference type="GO" id="GO:0016787">
    <property type="term" value="F:hydrolase activity"/>
    <property type="evidence" value="ECO:0007669"/>
    <property type="project" value="UniProtKB-KW"/>
</dbReference>
<dbReference type="Proteomes" id="UP000608662">
    <property type="component" value="Unassembled WGS sequence"/>
</dbReference>
<organism evidence="2 3">
    <name type="scientific">Halomicrobium mukohataei</name>
    <dbReference type="NCBI Taxonomy" id="57705"/>
    <lineage>
        <taxon>Archaea</taxon>
        <taxon>Methanobacteriati</taxon>
        <taxon>Methanobacteriota</taxon>
        <taxon>Stenosarchaea group</taxon>
        <taxon>Halobacteria</taxon>
        <taxon>Halobacteriales</taxon>
        <taxon>Haloarculaceae</taxon>
        <taxon>Halomicrobium</taxon>
    </lineage>
</organism>
<keyword evidence="1" id="KW-0472">Membrane</keyword>
<evidence type="ECO:0000313" key="2">
    <source>
        <dbReference type="EMBL" id="NLV09546.1"/>
    </source>
</evidence>
<gene>
    <name evidence="2" type="ORF">GOC74_06350</name>
</gene>
<feature type="transmembrane region" description="Helical" evidence="1">
    <location>
        <begin position="24"/>
        <end position="45"/>
    </location>
</feature>